<feature type="signal peptide" evidence="1">
    <location>
        <begin position="1"/>
        <end position="29"/>
    </location>
</feature>
<evidence type="ECO:0000313" key="3">
    <source>
        <dbReference type="Proteomes" id="UP000050416"/>
    </source>
</evidence>
<comment type="caution">
    <text evidence="2">The sequence shown here is derived from an EMBL/GenBank/DDBJ whole genome shotgun (WGS) entry which is preliminary data.</text>
</comment>
<dbReference type="Proteomes" id="UP000050416">
    <property type="component" value="Unassembled WGS sequence"/>
</dbReference>
<protein>
    <recommendedName>
        <fullName evidence="4">Alpha/beta hydrolase</fullName>
    </recommendedName>
</protein>
<evidence type="ECO:0000313" key="2">
    <source>
        <dbReference type="EMBL" id="KPQ30407.1"/>
    </source>
</evidence>
<dbReference type="AlphaFoldDB" id="A0A0P7ZMC1"/>
<dbReference type="STRING" id="1305731.GCA_000934705_01412"/>
<sequence length="54" mass="5676">MINNNKRSLNKTALSLALAGGLMATNAQAQLAGHNVILVHGFMMENLSEAPANL</sequence>
<proteinExistence type="predicted"/>
<gene>
    <name evidence="2" type="ORF">HLUCCX14_02300</name>
</gene>
<reference evidence="2 3" key="1">
    <citation type="submission" date="2015-09" db="EMBL/GenBank/DDBJ databases">
        <title>Identification and resolution of microdiversity through metagenomic sequencing of parallel consortia.</title>
        <authorList>
            <person name="Nelson W.C."/>
            <person name="Romine M.F."/>
            <person name="Lindemann S.R."/>
        </authorList>
    </citation>
    <scope>NUCLEOTIDE SEQUENCE [LARGE SCALE GENOMIC DNA]</scope>
    <source>
        <strain evidence="2">HL-55</strain>
    </source>
</reference>
<name>A0A0P7ZMC1_9GAMM</name>
<organism evidence="2 3">
    <name type="scientific">Marinobacter excellens HL-55</name>
    <dbReference type="NCBI Taxonomy" id="1305731"/>
    <lineage>
        <taxon>Bacteria</taxon>
        <taxon>Pseudomonadati</taxon>
        <taxon>Pseudomonadota</taxon>
        <taxon>Gammaproteobacteria</taxon>
        <taxon>Pseudomonadales</taxon>
        <taxon>Marinobacteraceae</taxon>
        <taxon>Marinobacter</taxon>
    </lineage>
</organism>
<dbReference type="PATRIC" id="fig|1305731.5.peg.3248"/>
<accession>A0A0P7ZMC1</accession>
<dbReference type="EMBL" id="LJZQ01000002">
    <property type="protein sequence ID" value="KPQ30407.1"/>
    <property type="molecule type" value="Genomic_DNA"/>
</dbReference>
<feature type="chain" id="PRO_5006147311" description="Alpha/beta hydrolase" evidence="1">
    <location>
        <begin position="30"/>
        <end position="54"/>
    </location>
</feature>
<keyword evidence="1" id="KW-0732">Signal</keyword>
<evidence type="ECO:0008006" key="4">
    <source>
        <dbReference type="Google" id="ProtNLM"/>
    </source>
</evidence>
<evidence type="ECO:0000256" key="1">
    <source>
        <dbReference type="SAM" id="SignalP"/>
    </source>
</evidence>